<dbReference type="PANTHER" id="PTHR43616:SF5">
    <property type="entry name" value="GLYCEROL DEHYDROGENASE 1"/>
    <property type="match status" value="1"/>
</dbReference>
<evidence type="ECO:0000256" key="9">
    <source>
        <dbReference type="ARBA" id="ARBA00023264"/>
    </source>
</evidence>
<keyword evidence="3" id="KW-0479">Metal-binding</keyword>
<keyword evidence="8" id="KW-0594">Phospholipid biosynthesis</keyword>
<dbReference type="GO" id="GO:0016614">
    <property type="term" value="F:oxidoreductase activity, acting on CH-OH group of donors"/>
    <property type="evidence" value="ECO:0007669"/>
    <property type="project" value="InterPro"/>
</dbReference>
<evidence type="ECO:0000256" key="6">
    <source>
        <dbReference type="ARBA" id="ARBA00023027"/>
    </source>
</evidence>
<evidence type="ECO:0000256" key="1">
    <source>
        <dbReference type="ARBA" id="ARBA00022490"/>
    </source>
</evidence>
<dbReference type="SUPFAM" id="SSF56796">
    <property type="entry name" value="Dehydroquinate synthase-like"/>
    <property type="match status" value="1"/>
</dbReference>
<protein>
    <submittedName>
        <fullName evidence="10">Iron-containing alcohol dehydrogenase</fullName>
    </submittedName>
</protein>
<proteinExistence type="predicted"/>
<dbReference type="GO" id="GO:0008654">
    <property type="term" value="P:phospholipid biosynthetic process"/>
    <property type="evidence" value="ECO:0007669"/>
    <property type="project" value="UniProtKB-KW"/>
</dbReference>
<organism evidence="10">
    <name type="scientific">Thermodesulfobacterium geofontis</name>
    <dbReference type="NCBI Taxonomy" id="1295609"/>
    <lineage>
        <taxon>Bacteria</taxon>
        <taxon>Pseudomonadati</taxon>
        <taxon>Thermodesulfobacteriota</taxon>
        <taxon>Thermodesulfobacteria</taxon>
        <taxon>Thermodesulfobacteriales</taxon>
        <taxon>Thermodesulfobacteriaceae</taxon>
        <taxon>Thermodesulfobacterium</taxon>
    </lineage>
</organism>
<dbReference type="InterPro" id="IPR032837">
    <property type="entry name" value="G1PDH"/>
</dbReference>
<keyword evidence="2" id="KW-0444">Lipid biosynthesis</keyword>
<dbReference type="InterPro" id="IPR016205">
    <property type="entry name" value="Glycerol_DH"/>
</dbReference>
<dbReference type="EMBL" id="DTEI01000020">
    <property type="protein sequence ID" value="HGU15201.1"/>
    <property type="molecule type" value="Genomic_DNA"/>
</dbReference>
<reference evidence="10" key="1">
    <citation type="journal article" date="2020" name="mSystems">
        <title>Genome- and Community-Level Interaction Insights into Carbon Utilization and Element Cycling Functions of Hydrothermarchaeota in Hydrothermal Sediment.</title>
        <authorList>
            <person name="Zhou Z."/>
            <person name="Liu Y."/>
            <person name="Xu W."/>
            <person name="Pan J."/>
            <person name="Luo Z.H."/>
            <person name="Li M."/>
        </authorList>
    </citation>
    <scope>NUCLEOTIDE SEQUENCE [LARGE SCALE GENOMIC DNA]</scope>
    <source>
        <strain evidence="10">SpSt-711</strain>
    </source>
</reference>
<comment type="caution">
    <text evidence="10">The sequence shown here is derived from an EMBL/GenBank/DDBJ whole genome shotgun (WGS) entry which is preliminary data.</text>
</comment>
<evidence type="ECO:0000313" key="10">
    <source>
        <dbReference type="EMBL" id="HGU15201.1"/>
    </source>
</evidence>
<evidence type="ECO:0000256" key="4">
    <source>
        <dbReference type="ARBA" id="ARBA00022857"/>
    </source>
</evidence>
<evidence type="ECO:0000256" key="8">
    <source>
        <dbReference type="ARBA" id="ARBA00023209"/>
    </source>
</evidence>
<keyword evidence="9" id="KW-1208">Phospholipid metabolism</keyword>
<sequence>MPFENPLFHTVYGRNLIKGLVETVNPPYLIVTMPELWNKFKDEFNKKDVAYIHFAESLDIEELENLVKKIPPVSSVIGIGGGRAMDAAKFVSWRKNLPLFQMPTSTSVNAAFTHRTAVRIKNVVRYIGWAVPEVVYVDYDIIKSAPPHFNRAGVGDVFCIHTAHYDWKLATERGEEKIWPWDDELATEAKKVLQSVRNNAKEIGKVSDIGIKTLMEAHRWTGAIYHNSGWNPRPIEGCEHFFFYTLEYLTKKAYVHGEIVCIGIIFMSLLQNNDAEGIYKSIKEANVRIKPEDIGEEWNMIEKALKMTKKYSEENGLFYTTINEREITDEIIKKGRELIYS</sequence>
<dbReference type="Gene3D" id="3.40.50.1970">
    <property type="match status" value="1"/>
</dbReference>
<evidence type="ECO:0000256" key="7">
    <source>
        <dbReference type="ARBA" id="ARBA00023098"/>
    </source>
</evidence>
<dbReference type="AlphaFoldDB" id="A0A7V4JP70"/>
<keyword evidence="7" id="KW-0443">Lipid metabolism</keyword>
<keyword evidence="5" id="KW-0560">Oxidoreductase</keyword>
<evidence type="ECO:0000256" key="5">
    <source>
        <dbReference type="ARBA" id="ARBA00023002"/>
    </source>
</evidence>
<keyword evidence="6" id="KW-0520">NAD</keyword>
<gene>
    <name evidence="10" type="ORF">ENU91_00845</name>
</gene>
<name>A0A7V4JP70_9BACT</name>
<dbReference type="PANTHER" id="PTHR43616">
    <property type="entry name" value="GLYCEROL DEHYDROGENASE"/>
    <property type="match status" value="1"/>
</dbReference>
<dbReference type="Gene3D" id="1.20.1090.10">
    <property type="entry name" value="Dehydroquinate synthase-like - alpha domain"/>
    <property type="match status" value="1"/>
</dbReference>
<evidence type="ECO:0000256" key="2">
    <source>
        <dbReference type="ARBA" id="ARBA00022516"/>
    </source>
</evidence>
<dbReference type="Pfam" id="PF13685">
    <property type="entry name" value="Fe-ADH_2"/>
    <property type="match status" value="1"/>
</dbReference>
<keyword evidence="4" id="KW-0521">NADP</keyword>
<accession>A0A7V4JP70</accession>
<dbReference type="GO" id="GO:0046872">
    <property type="term" value="F:metal ion binding"/>
    <property type="evidence" value="ECO:0007669"/>
    <property type="project" value="UniProtKB-KW"/>
</dbReference>
<keyword evidence="1" id="KW-0963">Cytoplasm</keyword>
<evidence type="ECO:0000256" key="3">
    <source>
        <dbReference type="ARBA" id="ARBA00022723"/>
    </source>
</evidence>